<feature type="domain" description="Fibronectin type-III" evidence="12">
    <location>
        <begin position="156"/>
        <end position="243"/>
    </location>
</feature>
<evidence type="ECO:0000256" key="5">
    <source>
        <dbReference type="ARBA" id="ARBA00023024"/>
    </source>
</evidence>
<keyword evidence="8" id="KW-0624">Polysaccharide degradation</keyword>
<evidence type="ECO:0000313" key="16">
    <source>
        <dbReference type="Proteomes" id="UP000317422"/>
    </source>
</evidence>
<evidence type="ECO:0000256" key="8">
    <source>
        <dbReference type="ARBA" id="ARBA00023326"/>
    </source>
</evidence>
<dbReference type="InterPro" id="IPR003961">
    <property type="entry name" value="FN3_dom"/>
</dbReference>
<keyword evidence="6" id="KW-0119">Carbohydrate metabolism</keyword>
<evidence type="ECO:0000256" key="9">
    <source>
        <dbReference type="RuleBase" id="RU000489"/>
    </source>
</evidence>
<dbReference type="InterPro" id="IPR001579">
    <property type="entry name" value="Glyco_hydro_18_chit_AS"/>
</dbReference>
<dbReference type="Pfam" id="PF00704">
    <property type="entry name" value="Glyco_hydro_18"/>
    <property type="match status" value="1"/>
</dbReference>
<dbReference type="SMART" id="SM00636">
    <property type="entry name" value="Glyco_18"/>
    <property type="match status" value="1"/>
</dbReference>
<evidence type="ECO:0000313" key="15">
    <source>
        <dbReference type="EMBL" id="TQN30798.1"/>
    </source>
</evidence>
<dbReference type="GO" id="GO:0008061">
    <property type="term" value="F:chitin binding"/>
    <property type="evidence" value="ECO:0007669"/>
    <property type="project" value="InterPro"/>
</dbReference>
<evidence type="ECO:0000259" key="14">
    <source>
        <dbReference type="PROSITE" id="PS51910"/>
    </source>
</evidence>
<dbReference type="SUPFAM" id="SSF49265">
    <property type="entry name" value="Fibronectin type III"/>
    <property type="match status" value="1"/>
</dbReference>
<keyword evidence="11" id="KW-0732">Signal</keyword>
<dbReference type="GO" id="GO:0008843">
    <property type="term" value="F:endochitinase activity"/>
    <property type="evidence" value="ECO:0007669"/>
    <property type="project" value="UniProtKB-EC"/>
</dbReference>
<protein>
    <recommendedName>
        <fullName evidence="3">chitinase</fullName>
        <ecNumber evidence="3">3.2.1.14</ecNumber>
    </recommendedName>
</protein>
<dbReference type="PROSITE" id="PS51910">
    <property type="entry name" value="GH18_2"/>
    <property type="match status" value="1"/>
</dbReference>
<dbReference type="InterPro" id="IPR013783">
    <property type="entry name" value="Ig-like_fold"/>
</dbReference>
<comment type="caution">
    <text evidence="15">The sequence shown here is derived from an EMBL/GenBank/DDBJ whole genome shotgun (WGS) entry which is preliminary data.</text>
</comment>
<dbReference type="CDD" id="cd06548">
    <property type="entry name" value="GH18_chitinase"/>
    <property type="match status" value="1"/>
</dbReference>
<dbReference type="Proteomes" id="UP000317422">
    <property type="component" value="Unassembled WGS sequence"/>
</dbReference>
<dbReference type="Gene3D" id="2.60.40.290">
    <property type="match status" value="1"/>
</dbReference>
<evidence type="ECO:0000256" key="2">
    <source>
        <dbReference type="ARBA" id="ARBA00009121"/>
    </source>
</evidence>
<feature type="region of interest" description="Disordered" evidence="10">
    <location>
        <begin position="192"/>
        <end position="212"/>
    </location>
</feature>
<dbReference type="InterPro" id="IPR036116">
    <property type="entry name" value="FN3_sf"/>
</dbReference>
<evidence type="ECO:0000256" key="10">
    <source>
        <dbReference type="SAM" id="MobiDB-lite"/>
    </source>
</evidence>
<feature type="region of interest" description="Disordered" evidence="10">
    <location>
        <begin position="226"/>
        <end position="253"/>
    </location>
</feature>
<dbReference type="PROSITE" id="PS01095">
    <property type="entry name" value="GH18_1"/>
    <property type="match status" value="1"/>
</dbReference>
<evidence type="ECO:0000256" key="11">
    <source>
        <dbReference type="SAM" id="SignalP"/>
    </source>
</evidence>
<accession>A0A543NG19</accession>
<keyword evidence="5" id="KW-0146">Chitin degradation</keyword>
<reference evidence="15 16" key="1">
    <citation type="submission" date="2019-06" db="EMBL/GenBank/DDBJ databases">
        <title>Sequencing the genomes of 1000 actinobacteria strains.</title>
        <authorList>
            <person name="Klenk H.-P."/>
        </authorList>
    </citation>
    <scope>NUCLEOTIDE SEQUENCE [LARGE SCALE GENOMIC DNA]</scope>
    <source>
        <strain evidence="15 16">DSM 45015</strain>
    </source>
</reference>
<dbReference type="GO" id="GO:0030247">
    <property type="term" value="F:polysaccharide binding"/>
    <property type="evidence" value="ECO:0007669"/>
    <property type="project" value="UniProtKB-UniRule"/>
</dbReference>
<feature type="region of interest" description="Disordered" evidence="10">
    <location>
        <begin position="112"/>
        <end position="170"/>
    </location>
</feature>
<dbReference type="PROSITE" id="PS51173">
    <property type="entry name" value="CBM2"/>
    <property type="match status" value="1"/>
</dbReference>
<dbReference type="Pfam" id="PF00553">
    <property type="entry name" value="CBM_2"/>
    <property type="match status" value="1"/>
</dbReference>
<evidence type="ECO:0000256" key="7">
    <source>
        <dbReference type="ARBA" id="ARBA00023295"/>
    </source>
</evidence>
<sequence>MRTVHTSPRRGWVATTATAALTVVPLALSPTPAAADTAAGDVTVTYTEGSSWETGYSGQLTIDNASQSPLSDWTLEVTLPDGTSIDSLWNAEMEQEGQSYTITPPSWGAEVPADGTHQIGFNGSSSSGETAPLDCTVNGAPCSGDPGGEDSEAPTAPGGLSVEDTSATSIDLSWTRSSDNVGVTGYEIHDGESVVGTTTGDSPAGTVTGLSPDTEYTLTARAFDAAGNRSDHSEPVTVRTAEQGDGGGPSDGQRRVGYFTQWGIYDRDYLVKDIDTSGTAEKLTHINYAFANVNADGTCFQANQAGEGDAWADYGRSFSAAESVDGEADTWDQDLRGNFNQLRELKEKHPHLTVNLSIGGWSWSKNLSDAALTEESRQQLVSSCVDMFLRGNLPVMDGAGGPGAAEGVFDGIDLDWEWPASEGHEDNTVRPEDKENYTALVEEFRTQLDSLEQETGRDYELTSFMPADPEKVEAGYEVEKIMPNFDFVTVQGYDFHGAWQGNTNHQSNLSLVDGDPGPEPFSSEIAVEAWTERGADPDDLVLGVPFYSRGWTGVEPGPNGDGLFQDAEGPAAGPYEDGIDDWKNVKDLSGYELYRDNEAGTAWLYDGETFWTYDDEKSMEQKVDWAQSNDLGGIMAWSLDGDDAQGSLMNAIDQSLN</sequence>
<dbReference type="InterPro" id="IPR006311">
    <property type="entry name" value="TAT_signal"/>
</dbReference>
<dbReference type="SMART" id="SM00060">
    <property type="entry name" value="FN3"/>
    <property type="match status" value="1"/>
</dbReference>
<dbReference type="GO" id="GO:0000272">
    <property type="term" value="P:polysaccharide catabolic process"/>
    <property type="evidence" value="ECO:0007669"/>
    <property type="project" value="UniProtKB-KW"/>
</dbReference>
<keyword evidence="16" id="KW-1185">Reference proteome</keyword>
<feature type="compositionally biased region" description="Polar residues" evidence="10">
    <location>
        <begin position="119"/>
        <end position="129"/>
    </location>
</feature>
<dbReference type="InterPro" id="IPR001919">
    <property type="entry name" value="CBD2"/>
</dbReference>
<evidence type="ECO:0000259" key="13">
    <source>
        <dbReference type="PROSITE" id="PS51173"/>
    </source>
</evidence>
<dbReference type="SUPFAM" id="SSF49384">
    <property type="entry name" value="Carbohydrate-binding domain"/>
    <property type="match status" value="1"/>
</dbReference>
<evidence type="ECO:0000256" key="1">
    <source>
        <dbReference type="ARBA" id="ARBA00000822"/>
    </source>
</evidence>
<dbReference type="SMART" id="SM00637">
    <property type="entry name" value="CBD_II"/>
    <property type="match status" value="1"/>
</dbReference>
<dbReference type="SUPFAM" id="SSF51445">
    <property type="entry name" value="(Trans)glycosidases"/>
    <property type="match status" value="1"/>
</dbReference>
<dbReference type="EMBL" id="VFQC01000001">
    <property type="protein sequence ID" value="TQN30798.1"/>
    <property type="molecule type" value="Genomic_DNA"/>
</dbReference>
<dbReference type="InterPro" id="IPR012291">
    <property type="entry name" value="CBM2_carb-bd_dom_sf"/>
</dbReference>
<evidence type="ECO:0000256" key="4">
    <source>
        <dbReference type="ARBA" id="ARBA00022801"/>
    </source>
</evidence>
<dbReference type="InterPro" id="IPR011583">
    <property type="entry name" value="Chitinase_II/V-like_cat"/>
</dbReference>
<dbReference type="InterPro" id="IPR029070">
    <property type="entry name" value="Chitinase_insertion_sf"/>
</dbReference>
<dbReference type="GO" id="GO:0006032">
    <property type="term" value="P:chitin catabolic process"/>
    <property type="evidence" value="ECO:0007669"/>
    <property type="project" value="UniProtKB-KW"/>
</dbReference>
<proteinExistence type="inferred from homology"/>
<evidence type="ECO:0000259" key="12">
    <source>
        <dbReference type="PROSITE" id="PS50853"/>
    </source>
</evidence>
<gene>
    <name evidence="15" type="ORF">FHX37_0682</name>
</gene>
<dbReference type="Gene3D" id="3.10.50.10">
    <property type="match status" value="1"/>
</dbReference>
<dbReference type="CDD" id="cd00063">
    <property type="entry name" value="FN3"/>
    <property type="match status" value="1"/>
</dbReference>
<dbReference type="AlphaFoldDB" id="A0A543NG19"/>
<keyword evidence="4 9" id="KW-0378">Hydrolase</keyword>
<dbReference type="PROSITE" id="PS50853">
    <property type="entry name" value="FN3"/>
    <property type="match status" value="1"/>
</dbReference>
<name>A0A543NG19_9ACTN</name>
<dbReference type="PROSITE" id="PS51318">
    <property type="entry name" value="TAT"/>
    <property type="match status" value="1"/>
</dbReference>
<feature type="chain" id="PRO_5022096199" description="chitinase" evidence="11">
    <location>
        <begin position="36"/>
        <end position="657"/>
    </location>
</feature>
<keyword evidence="7 9" id="KW-0326">Glycosidase</keyword>
<comment type="catalytic activity">
    <reaction evidence="1">
        <text>Random endo-hydrolysis of N-acetyl-beta-D-glucosaminide (1-&gt;4)-beta-linkages in chitin and chitodextrins.</text>
        <dbReference type="EC" id="3.2.1.14"/>
    </reaction>
</comment>
<dbReference type="Gene3D" id="3.20.20.80">
    <property type="entry name" value="Glycosidases"/>
    <property type="match status" value="1"/>
</dbReference>
<dbReference type="InterPro" id="IPR017853">
    <property type="entry name" value="GH"/>
</dbReference>
<dbReference type="InterPro" id="IPR050314">
    <property type="entry name" value="Glycosyl_Hydrlase_18"/>
</dbReference>
<dbReference type="Gene3D" id="2.60.40.10">
    <property type="entry name" value="Immunoglobulins"/>
    <property type="match status" value="1"/>
</dbReference>
<dbReference type="EC" id="3.2.1.14" evidence="3"/>
<comment type="similarity">
    <text evidence="2">Belongs to the glycosyl hydrolase 18 family. Chitinase class II subfamily.</text>
</comment>
<dbReference type="SUPFAM" id="SSF54556">
    <property type="entry name" value="Chitinase insertion domain"/>
    <property type="match status" value="1"/>
</dbReference>
<feature type="domain" description="CBM2" evidence="13">
    <location>
        <begin position="35"/>
        <end position="145"/>
    </location>
</feature>
<dbReference type="InterPro" id="IPR008965">
    <property type="entry name" value="CBM2/CBM3_carb-bd_dom_sf"/>
</dbReference>
<organism evidence="15 16">
    <name type="scientific">Haloactinospora alba</name>
    <dbReference type="NCBI Taxonomy" id="405555"/>
    <lineage>
        <taxon>Bacteria</taxon>
        <taxon>Bacillati</taxon>
        <taxon>Actinomycetota</taxon>
        <taxon>Actinomycetes</taxon>
        <taxon>Streptosporangiales</taxon>
        <taxon>Nocardiopsidaceae</taxon>
        <taxon>Haloactinospora</taxon>
    </lineage>
</organism>
<dbReference type="PANTHER" id="PTHR11177:SF317">
    <property type="entry name" value="CHITINASE 12-RELATED"/>
    <property type="match status" value="1"/>
</dbReference>
<dbReference type="InterPro" id="IPR001223">
    <property type="entry name" value="Glyco_hydro18_cat"/>
</dbReference>
<feature type="domain" description="GH18" evidence="14">
    <location>
        <begin position="253"/>
        <end position="657"/>
    </location>
</feature>
<evidence type="ECO:0000256" key="6">
    <source>
        <dbReference type="ARBA" id="ARBA00023277"/>
    </source>
</evidence>
<evidence type="ECO:0000256" key="3">
    <source>
        <dbReference type="ARBA" id="ARBA00012729"/>
    </source>
</evidence>
<feature type="signal peptide" evidence="11">
    <location>
        <begin position="1"/>
        <end position="35"/>
    </location>
</feature>
<dbReference type="Pfam" id="PF00041">
    <property type="entry name" value="fn3"/>
    <property type="match status" value="1"/>
</dbReference>
<dbReference type="PANTHER" id="PTHR11177">
    <property type="entry name" value="CHITINASE"/>
    <property type="match status" value="1"/>
</dbReference>